<dbReference type="PANTHER" id="PTHR48258:SF9">
    <property type="entry name" value="OS01G0348150 PROTEIN"/>
    <property type="match status" value="1"/>
</dbReference>
<protein>
    <recommendedName>
        <fullName evidence="3">DUF4216 domain-containing protein</fullName>
    </recommendedName>
</protein>
<evidence type="ECO:0000313" key="2">
    <source>
        <dbReference type="Proteomes" id="UP001231189"/>
    </source>
</evidence>
<gene>
    <name evidence="1" type="ORF">QYE76_005931</name>
</gene>
<evidence type="ECO:0008006" key="3">
    <source>
        <dbReference type="Google" id="ProtNLM"/>
    </source>
</evidence>
<organism evidence="1 2">
    <name type="scientific">Lolium multiflorum</name>
    <name type="common">Italian ryegrass</name>
    <name type="synonym">Lolium perenne subsp. multiflorum</name>
    <dbReference type="NCBI Taxonomy" id="4521"/>
    <lineage>
        <taxon>Eukaryota</taxon>
        <taxon>Viridiplantae</taxon>
        <taxon>Streptophyta</taxon>
        <taxon>Embryophyta</taxon>
        <taxon>Tracheophyta</taxon>
        <taxon>Spermatophyta</taxon>
        <taxon>Magnoliopsida</taxon>
        <taxon>Liliopsida</taxon>
        <taxon>Poales</taxon>
        <taxon>Poaceae</taxon>
        <taxon>BOP clade</taxon>
        <taxon>Pooideae</taxon>
        <taxon>Poodae</taxon>
        <taxon>Poeae</taxon>
        <taxon>Poeae Chloroplast Group 2 (Poeae type)</taxon>
        <taxon>Loliodinae</taxon>
        <taxon>Loliinae</taxon>
        <taxon>Lolium</taxon>
    </lineage>
</organism>
<name>A0AAD8RXC5_LOLMU</name>
<accession>A0AAD8RXC5</accession>
<keyword evidence="2" id="KW-1185">Reference proteome</keyword>
<proteinExistence type="predicted"/>
<sequence length="161" mass="18719">MWKKKSIFWELEYWKALEVRSAIDVMHLIKNLCVNILGFLGVYGKSKDTTEAQQLYLLAKLPSSNICTFQGYEINGNTFYTIDQDKKSTNQNSGVRFDAKDENGKTTTYYGYIDEIWELDYGPTFKVPLFRCKWVKLNGVQVDDKYGMTIVDLNNLAYMDE</sequence>
<dbReference type="Proteomes" id="UP001231189">
    <property type="component" value="Unassembled WGS sequence"/>
</dbReference>
<reference evidence="1" key="1">
    <citation type="submission" date="2023-07" db="EMBL/GenBank/DDBJ databases">
        <title>A chromosome-level genome assembly of Lolium multiflorum.</title>
        <authorList>
            <person name="Chen Y."/>
            <person name="Copetti D."/>
            <person name="Kolliker R."/>
            <person name="Studer B."/>
        </authorList>
    </citation>
    <scope>NUCLEOTIDE SEQUENCE</scope>
    <source>
        <strain evidence="1">02402/16</strain>
        <tissue evidence="1">Leaf</tissue>
    </source>
</reference>
<evidence type="ECO:0000313" key="1">
    <source>
        <dbReference type="EMBL" id="KAK1631616.1"/>
    </source>
</evidence>
<dbReference type="EMBL" id="JAUUTY010000005">
    <property type="protein sequence ID" value="KAK1631616.1"/>
    <property type="molecule type" value="Genomic_DNA"/>
</dbReference>
<dbReference type="AlphaFoldDB" id="A0AAD8RXC5"/>
<dbReference type="PANTHER" id="PTHR48258">
    <property type="entry name" value="DUF4218 DOMAIN-CONTAINING PROTEIN-RELATED"/>
    <property type="match status" value="1"/>
</dbReference>
<comment type="caution">
    <text evidence="1">The sequence shown here is derived from an EMBL/GenBank/DDBJ whole genome shotgun (WGS) entry which is preliminary data.</text>
</comment>